<evidence type="ECO:0000313" key="2">
    <source>
        <dbReference type="EMBL" id="TFH57323.1"/>
    </source>
</evidence>
<protein>
    <submittedName>
        <fullName evidence="2">Glyoxalase</fullName>
    </submittedName>
</protein>
<organism evidence="2 3">
    <name type="scientific">Glutamicibacter arilaitensis</name>
    <dbReference type="NCBI Taxonomy" id="256701"/>
    <lineage>
        <taxon>Bacteria</taxon>
        <taxon>Bacillati</taxon>
        <taxon>Actinomycetota</taxon>
        <taxon>Actinomycetes</taxon>
        <taxon>Micrococcales</taxon>
        <taxon>Micrococcaceae</taxon>
        <taxon>Glutamicibacter</taxon>
    </lineage>
</organism>
<dbReference type="Proteomes" id="UP000297638">
    <property type="component" value="Unassembled WGS sequence"/>
</dbReference>
<dbReference type="InterPro" id="IPR029068">
    <property type="entry name" value="Glyas_Bleomycin-R_OHBP_Dase"/>
</dbReference>
<dbReference type="InterPro" id="IPR051332">
    <property type="entry name" value="Fosfomycin_Res_Enzymes"/>
</dbReference>
<reference evidence="2 3" key="1">
    <citation type="submission" date="2019-03" db="EMBL/GenBank/DDBJ databases">
        <title>Glutamicibacter sp. LJH19 genome.</title>
        <authorList>
            <person name="Sinai Borker S."/>
            <person name="Kumar R."/>
        </authorList>
    </citation>
    <scope>NUCLEOTIDE SEQUENCE [LARGE SCALE GENOMIC DNA]</scope>
    <source>
        <strain evidence="2 3">LJH19</strain>
    </source>
</reference>
<sequence length="127" mass="13778">MLHHLEIWVEDLAASNASVGWLLARLGYEVQSTWASGISYAQGDFYIVLESGPDVAPQRHNRVAPGMNHMAFSVPGTAEMDQVTEEAQAHGFTLMFADRHPHAGGAGHYAAYLEDAAGFEIELVAQP</sequence>
<comment type="caution">
    <text evidence="2">The sequence shown here is derived from an EMBL/GenBank/DDBJ whole genome shotgun (WGS) entry which is preliminary data.</text>
</comment>
<dbReference type="InterPro" id="IPR037523">
    <property type="entry name" value="VOC_core"/>
</dbReference>
<proteinExistence type="predicted"/>
<accession>A0A4Y8U268</accession>
<gene>
    <name evidence="2" type="ORF">EXY26_10115</name>
</gene>
<dbReference type="Gene3D" id="3.10.180.10">
    <property type="entry name" value="2,3-Dihydroxybiphenyl 1,2-Dioxygenase, domain 1"/>
    <property type="match status" value="1"/>
</dbReference>
<dbReference type="PROSITE" id="PS51819">
    <property type="entry name" value="VOC"/>
    <property type="match status" value="1"/>
</dbReference>
<dbReference type="Pfam" id="PF13669">
    <property type="entry name" value="Glyoxalase_4"/>
    <property type="match status" value="1"/>
</dbReference>
<name>A0A4Y8U268_9MICC</name>
<dbReference type="PANTHER" id="PTHR36113:SF6">
    <property type="entry name" value="FOSFOMYCIN RESISTANCE PROTEIN FOSX"/>
    <property type="match status" value="1"/>
</dbReference>
<dbReference type="PANTHER" id="PTHR36113">
    <property type="entry name" value="LYASE, PUTATIVE-RELATED-RELATED"/>
    <property type="match status" value="1"/>
</dbReference>
<dbReference type="EMBL" id="SPDS01000001">
    <property type="protein sequence ID" value="TFH57323.1"/>
    <property type="molecule type" value="Genomic_DNA"/>
</dbReference>
<evidence type="ECO:0000259" key="1">
    <source>
        <dbReference type="PROSITE" id="PS51819"/>
    </source>
</evidence>
<evidence type="ECO:0000313" key="3">
    <source>
        <dbReference type="Proteomes" id="UP000297638"/>
    </source>
</evidence>
<dbReference type="RefSeq" id="WP_134780260.1">
    <property type="nucleotide sequence ID" value="NZ_SPDS01000001.1"/>
</dbReference>
<dbReference type="AlphaFoldDB" id="A0A4Y8U268"/>
<feature type="domain" description="VOC" evidence="1">
    <location>
        <begin position="1"/>
        <end position="126"/>
    </location>
</feature>
<dbReference type="SUPFAM" id="SSF54593">
    <property type="entry name" value="Glyoxalase/Bleomycin resistance protein/Dihydroxybiphenyl dioxygenase"/>
    <property type="match status" value="1"/>
</dbReference>